<feature type="region of interest" description="Disordered" evidence="1">
    <location>
        <begin position="19"/>
        <end position="48"/>
    </location>
</feature>
<evidence type="ECO:0000256" key="2">
    <source>
        <dbReference type="SAM" id="Phobius"/>
    </source>
</evidence>
<sequence>MSTRHSFLSTTGLIRAPSSASTYSTHASAGSTKPAHSKSSKANPKPLSEPVKSLKKIIRPRAGVIPLGPTFIVVIAIVLSLIFIASISFAFIGSEEGTDFKDLLDDVARNNPGIVLVGENVDIDVDEPSITVRWTILGCGTSFVLAGSEGMHGSSACGIPSMPLNIFVDLNGEHPTASYDPVNIPILSNDGKRQNIQNLIQFDSDHVLDVHLTRLYPFDTYELTSTIHILDNNKNPVNLARLPTISQTPSFLVSTSDVSSYMNSTSSDDAMQQGGRNLDMKVVRPGEARAFALLLFAINWMLAHATVAYMVLGWKTEDTERTLKYLAFIAITMVLIPQIRNTMPDAPGFDGVLIDSIGFFPQMLLSGFCLIAVLATIAQRELSVSAEIEAANEKEPKKEAPAPLSQGLRRLRLAGSSSSIDFRHARALSMSRNFMRTPYVEPPSPVPEHPHF</sequence>
<evidence type="ECO:0000256" key="1">
    <source>
        <dbReference type="SAM" id="MobiDB-lite"/>
    </source>
</evidence>
<accession>A0AAW0G8Q1</accession>
<feature type="transmembrane region" description="Helical" evidence="2">
    <location>
        <begin position="323"/>
        <end position="339"/>
    </location>
</feature>
<reference evidence="3 4" key="1">
    <citation type="submission" date="2022-09" db="EMBL/GenBank/DDBJ databases">
        <authorList>
            <person name="Palmer J.M."/>
        </authorList>
    </citation>
    <scope>NUCLEOTIDE SEQUENCE [LARGE SCALE GENOMIC DNA]</scope>
    <source>
        <strain evidence="3 4">DSM 7382</strain>
    </source>
</reference>
<evidence type="ECO:0000313" key="3">
    <source>
        <dbReference type="EMBL" id="KAK7690038.1"/>
    </source>
</evidence>
<organism evidence="3 4">
    <name type="scientific">Cerrena zonata</name>
    <dbReference type="NCBI Taxonomy" id="2478898"/>
    <lineage>
        <taxon>Eukaryota</taxon>
        <taxon>Fungi</taxon>
        <taxon>Dikarya</taxon>
        <taxon>Basidiomycota</taxon>
        <taxon>Agaricomycotina</taxon>
        <taxon>Agaricomycetes</taxon>
        <taxon>Polyporales</taxon>
        <taxon>Cerrenaceae</taxon>
        <taxon>Cerrena</taxon>
    </lineage>
</organism>
<dbReference type="Proteomes" id="UP001385951">
    <property type="component" value="Unassembled WGS sequence"/>
</dbReference>
<protein>
    <recommendedName>
        <fullName evidence="5">Transmembrane protein</fullName>
    </recommendedName>
</protein>
<comment type="caution">
    <text evidence="3">The sequence shown here is derived from an EMBL/GenBank/DDBJ whole genome shotgun (WGS) entry which is preliminary data.</text>
</comment>
<feature type="compositionally biased region" description="Low complexity" evidence="1">
    <location>
        <begin position="19"/>
        <end position="32"/>
    </location>
</feature>
<feature type="transmembrane region" description="Helical" evidence="2">
    <location>
        <begin position="359"/>
        <end position="378"/>
    </location>
</feature>
<feature type="transmembrane region" description="Helical" evidence="2">
    <location>
        <begin position="290"/>
        <end position="311"/>
    </location>
</feature>
<dbReference type="EMBL" id="JASBNA010000007">
    <property type="protein sequence ID" value="KAK7690038.1"/>
    <property type="molecule type" value="Genomic_DNA"/>
</dbReference>
<dbReference type="AlphaFoldDB" id="A0AAW0G8Q1"/>
<gene>
    <name evidence="3" type="ORF">QCA50_006683</name>
</gene>
<name>A0AAW0G8Q1_9APHY</name>
<evidence type="ECO:0008006" key="5">
    <source>
        <dbReference type="Google" id="ProtNLM"/>
    </source>
</evidence>
<evidence type="ECO:0000313" key="4">
    <source>
        <dbReference type="Proteomes" id="UP001385951"/>
    </source>
</evidence>
<keyword evidence="2" id="KW-0812">Transmembrane</keyword>
<keyword evidence="2" id="KW-0472">Membrane</keyword>
<keyword evidence="4" id="KW-1185">Reference proteome</keyword>
<proteinExistence type="predicted"/>
<keyword evidence="2" id="KW-1133">Transmembrane helix</keyword>
<feature type="transmembrane region" description="Helical" evidence="2">
    <location>
        <begin position="64"/>
        <end position="92"/>
    </location>
</feature>